<protein>
    <submittedName>
        <fullName evidence="3">Dynein heavy chain</fullName>
    </submittedName>
</protein>
<feature type="non-terminal residue" evidence="3">
    <location>
        <position position="1"/>
    </location>
</feature>
<dbReference type="PANTHER" id="PTHR46532:SF13">
    <property type="entry name" value="CYTOPLASMIC DYNEIN 1 HEAVY CHAIN 1"/>
    <property type="match status" value="1"/>
</dbReference>
<evidence type="ECO:0000313" key="3">
    <source>
        <dbReference type="EMBL" id="JAP92340.1"/>
    </source>
</evidence>
<dbReference type="GO" id="GO:0007018">
    <property type="term" value="P:microtubule-based movement"/>
    <property type="evidence" value="ECO:0007669"/>
    <property type="project" value="InterPro"/>
</dbReference>
<feature type="region of interest" description="Disordered" evidence="2">
    <location>
        <begin position="102"/>
        <end position="134"/>
    </location>
</feature>
<keyword evidence="1" id="KW-0175">Coiled coil</keyword>
<evidence type="ECO:0000256" key="1">
    <source>
        <dbReference type="SAM" id="Coils"/>
    </source>
</evidence>
<dbReference type="InterPro" id="IPR026983">
    <property type="entry name" value="DHC"/>
</dbReference>
<organism evidence="3">
    <name type="scientific">Trepomonas sp. PC1</name>
    <dbReference type="NCBI Taxonomy" id="1076344"/>
    <lineage>
        <taxon>Eukaryota</taxon>
        <taxon>Metamonada</taxon>
        <taxon>Diplomonadida</taxon>
        <taxon>Hexamitidae</taxon>
        <taxon>Hexamitinae</taxon>
        <taxon>Trepomonas</taxon>
    </lineage>
</organism>
<feature type="compositionally biased region" description="Polar residues" evidence="2">
    <location>
        <begin position="110"/>
        <end position="123"/>
    </location>
</feature>
<reference evidence="3" key="1">
    <citation type="submission" date="2015-07" db="EMBL/GenBank/DDBJ databases">
        <title>Adaptation to a free-living lifestyle via gene acquisitions in the diplomonad Trepomonas sp. PC1.</title>
        <authorList>
            <person name="Xu F."/>
            <person name="Jerlstrom-Hultqvist J."/>
            <person name="Kolisko M."/>
            <person name="Simpson A.G.B."/>
            <person name="Roger A.J."/>
            <person name="Svard S.G."/>
            <person name="Andersson J.O."/>
        </authorList>
    </citation>
    <scope>NUCLEOTIDE SEQUENCE</scope>
    <source>
        <strain evidence="3">PC1</strain>
    </source>
</reference>
<dbReference type="GO" id="GO:0045505">
    <property type="term" value="F:dynein intermediate chain binding"/>
    <property type="evidence" value="ECO:0007669"/>
    <property type="project" value="InterPro"/>
</dbReference>
<dbReference type="PANTHER" id="PTHR46532">
    <property type="entry name" value="MALE FERTILITY FACTOR KL5"/>
    <property type="match status" value="1"/>
</dbReference>
<evidence type="ECO:0000256" key="2">
    <source>
        <dbReference type="SAM" id="MobiDB-lite"/>
    </source>
</evidence>
<proteinExistence type="predicted"/>
<dbReference type="EMBL" id="GDID01004266">
    <property type="protein sequence ID" value="JAP92340.1"/>
    <property type="molecule type" value="Transcribed_RNA"/>
</dbReference>
<name>A0A146K671_9EUKA</name>
<feature type="coiled-coil region" evidence="1">
    <location>
        <begin position="358"/>
        <end position="395"/>
    </location>
</feature>
<feature type="non-terminal residue" evidence="3">
    <location>
        <position position="765"/>
    </location>
</feature>
<dbReference type="GO" id="GO:0051959">
    <property type="term" value="F:dynein light intermediate chain binding"/>
    <property type="evidence" value="ECO:0007669"/>
    <property type="project" value="InterPro"/>
</dbReference>
<accession>A0A146K671</accession>
<dbReference type="AlphaFoldDB" id="A0A146K671"/>
<dbReference type="GO" id="GO:0005858">
    <property type="term" value="C:axonemal dynein complex"/>
    <property type="evidence" value="ECO:0007669"/>
    <property type="project" value="TreeGrafter"/>
</dbReference>
<feature type="coiled-coil region" evidence="1">
    <location>
        <begin position="601"/>
        <end position="636"/>
    </location>
</feature>
<gene>
    <name evidence="3" type="ORF">TPC1_15751</name>
</gene>
<sequence length="765" mass="89009">HEVNLAQYRDQLVELIKDINVLNGEIHEDTKELLMPLLNKLTKRIQPLLTSICWTSMNLPDYIKQVTQMVALIRETNNLTCDILVNRIGVFLKDISMTSFAPLPRRPGQGSPNDQSLTSTKKSSPADDNEQNKDLTSHVERQFSIYLEHNSQNVQSYKKYLEKCIPHSKQVIEQLYKNGQFIASSACEIVTLITSRYLTKTDDENAQTLKNVVIESLLQAFDYDKRQQLEISLEQDKENNVNNQKLASQLIQQAIRQFLQKVHQRFITAVFMACERTIRSLSQRILQQENKQTDVADALFVCEFELFQEKLRLSPSSEEMQKAFDEIIKNVVGISKKIPLWNAKGNFYDSVLHQLSPIVLEKTEAQKLENLKQTLKQTQTAVQKAQGQKEQINLQNSAFLKWEWDYNQSINLIQNTNLQKLEKLEKENSLYSILGKSRQLLKMTMSVQYAINQLFTNVNQQLNRFNSLQALWKENPKQSFKVFQQTQPDPSQYLEKISFYEAIQQNVALIPNLMQVGVLLCKTEQIKFNFDKLTKSYKEIFAVNLNSKARMELQQLTTFMNEISTQMALEIKDLSSVRKIMKALSQFRELEANFDMKVFPLEEIYQNLQQFKIQVNRDELEQVEQLRYNLTNIQAKALQVTGQLYTLQSGFKEDLISSVKAFNIQQQEFCKKYTTEGPQEAGIPPAVANKRLREFQMVFVEIEDKWVTYSTGEDLFGLPKTEYKELTEIKNNLKFLDKLYSLYNDVITTISGYNDQLWQQLDFDE</sequence>